<dbReference type="PANTHER" id="PTHR46401">
    <property type="entry name" value="GLYCOSYLTRANSFERASE WBBK-RELATED"/>
    <property type="match status" value="1"/>
</dbReference>
<accession>A0ABV9SXK0</accession>
<organism evidence="3 4">
    <name type="scientific">Negadavirga shengliensis</name>
    <dbReference type="NCBI Taxonomy" id="1389218"/>
    <lineage>
        <taxon>Bacteria</taxon>
        <taxon>Pseudomonadati</taxon>
        <taxon>Bacteroidota</taxon>
        <taxon>Cytophagia</taxon>
        <taxon>Cytophagales</taxon>
        <taxon>Cyclobacteriaceae</taxon>
        <taxon>Negadavirga</taxon>
    </lineage>
</organism>
<dbReference type="SUPFAM" id="SSF53756">
    <property type="entry name" value="UDP-Glycosyltransferase/glycogen phosphorylase"/>
    <property type="match status" value="1"/>
</dbReference>
<protein>
    <submittedName>
        <fullName evidence="3">Glycosyltransferase family 4 protein</fullName>
    </submittedName>
</protein>
<dbReference type="Proteomes" id="UP001595818">
    <property type="component" value="Unassembled WGS sequence"/>
</dbReference>
<dbReference type="EMBL" id="JBHSJJ010000003">
    <property type="protein sequence ID" value="MFC4871111.1"/>
    <property type="molecule type" value="Genomic_DNA"/>
</dbReference>
<feature type="domain" description="Glycosyl transferase family 1" evidence="2">
    <location>
        <begin position="186"/>
        <end position="351"/>
    </location>
</feature>
<keyword evidence="1" id="KW-0808">Transferase</keyword>
<name>A0ABV9SXK0_9BACT</name>
<evidence type="ECO:0000313" key="3">
    <source>
        <dbReference type="EMBL" id="MFC4871111.1"/>
    </source>
</evidence>
<evidence type="ECO:0000259" key="2">
    <source>
        <dbReference type="Pfam" id="PF00534"/>
    </source>
</evidence>
<dbReference type="Pfam" id="PF00534">
    <property type="entry name" value="Glycos_transf_1"/>
    <property type="match status" value="1"/>
</dbReference>
<evidence type="ECO:0000256" key="1">
    <source>
        <dbReference type="ARBA" id="ARBA00022679"/>
    </source>
</evidence>
<keyword evidence="4" id="KW-1185">Reference proteome</keyword>
<dbReference type="InterPro" id="IPR001296">
    <property type="entry name" value="Glyco_trans_1"/>
</dbReference>
<dbReference type="Gene3D" id="3.40.50.2000">
    <property type="entry name" value="Glycogen Phosphorylase B"/>
    <property type="match status" value="1"/>
</dbReference>
<evidence type="ECO:0000313" key="4">
    <source>
        <dbReference type="Proteomes" id="UP001595818"/>
    </source>
</evidence>
<reference evidence="4" key="1">
    <citation type="journal article" date="2019" name="Int. J. Syst. Evol. Microbiol.">
        <title>The Global Catalogue of Microorganisms (GCM) 10K type strain sequencing project: providing services to taxonomists for standard genome sequencing and annotation.</title>
        <authorList>
            <consortium name="The Broad Institute Genomics Platform"/>
            <consortium name="The Broad Institute Genome Sequencing Center for Infectious Disease"/>
            <person name="Wu L."/>
            <person name="Ma J."/>
        </authorList>
    </citation>
    <scope>NUCLEOTIDE SEQUENCE [LARGE SCALE GENOMIC DNA]</scope>
    <source>
        <strain evidence="4">CGMCC 4.7466</strain>
    </source>
</reference>
<comment type="caution">
    <text evidence="3">The sequence shown here is derived from an EMBL/GenBank/DDBJ whole genome shotgun (WGS) entry which is preliminary data.</text>
</comment>
<dbReference type="PANTHER" id="PTHR46401:SF2">
    <property type="entry name" value="GLYCOSYLTRANSFERASE WBBK-RELATED"/>
    <property type="match status" value="1"/>
</dbReference>
<gene>
    <name evidence="3" type="ORF">ACFPFU_05395</name>
</gene>
<proteinExistence type="predicted"/>
<dbReference type="RefSeq" id="WP_377062294.1">
    <property type="nucleotide sequence ID" value="NZ_JBHSJJ010000003.1"/>
</dbReference>
<sequence length="377" mass="43054">MDQQKKNILVDVFYLHVAQTGIKTYMELVCGEIENYSGKDFRFVVVPHKNRVLNSSFFKGKTSKWRNWLFQLLYFGHKLLWMPICSVWHKADLVFSPDILSPVWAKGIKVSVIHDAFFWETPAHYHPLWRKIYLSVLGISIRKKARILTVSNHSKSRIKHFLGENCPPIDVVHSGVAFGEYKPDNKLPAPIERPYFLHVGVMEKRKNLVALVKAFGIFLEAAKKDFCLVLVGQRGPRETLDDYDAIVAAIHRHDLHDAVFLPGYVDKQTLNRYYQNAFAYVFPSLNEGFGLPVLEAFSYHLPVIVSDQDALKEIGGDAVYVCEDNSKEGIAKALTVMALDEGLRKRLITAGGSRLKAFSRKKFFISLLDYFKKTLDG</sequence>
<dbReference type="CDD" id="cd03809">
    <property type="entry name" value="GT4_MtfB-like"/>
    <property type="match status" value="1"/>
</dbReference>